<organism evidence="1 2">
    <name type="scientific">Globisporangium ultimum (strain ATCC 200006 / CBS 805.95 / DAOM BR144)</name>
    <name type="common">Pythium ultimum</name>
    <dbReference type="NCBI Taxonomy" id="431595"/>
    <lineage>
        <taxon>Eukaryota</taxon>
        <taxon>Sar</taxon>
        <taxon>Stramenopiles</taxon>
        <taxon>Oomycota</taxon>
        <taxon>Peronosporomycetes</taxon>
        <taxon>Pythiales</taxon>
        <taxon>Pythiaceae</taxon>
        <taxon>Globisporangium</taxon>
    </lineage>
</organism>
<evidence type="ECO:0000313" key="1">
    <source>
        <dbReference type="EnsemblProtists" id="PYU1_T015002"/>
    </source>
</evidence>
<dbReference type="EnsemblProtists" id="PYU1_T015002">
    <property type="protein sequence ID" value="PYU1_T015002"/>
    <property type="gene ID" value="PYU1_G014971"/>
</dbReference>
<reference evidence="2" key="1">
    <citation type="journal article" date="2010" name="Genome Biol.">
        <title>Genome sequence of the necrotrophic plant pathogen Pythium ultimum reveals original pathogenicity mechanisms and effector repertoire.</title>
        <authorList>
            <person name="Levesque C.A."/>
            <person name="Brouwer H."/>
            <person name="Cano L."/>
            <person name="Hamilton J.P."/>
            <person name="Holt C."/>
            <person name="Huitema E."/>
            <person name="Raffaele S."/>
            <person name="Robideau G.P."/>
            <person name="Thines M."/>
            <person name="Win J."/>
            <person name="Zerillo M.M."/>
            <person name="Beakes G.W."/>
            <person name="Boore J.L."/>
            <person name="Busam D."/>
            <person name="Dumas B."/>
            <person name="Ferriera S."/>
            <person name="Fuerstenberg S.I."/>
            <person name="Gachon C.M."/>
            <person name="Gaulin E."/>
            <person name="Govers F."/>
            <person name="Grenville-Briggs L."/>
            <person name="Horner N."/>
            <person name="Hostetler J."/>
            <person name="Jiang R.H."/>
            <person name="Johnson J."/>
            <person name="Krajaejun T."/>
            <person name="Lin H."/>
            <person name="Meijer H.J."/>
            <person name="Moore B."/>
            <person name="Morris P."/>
            <person name="Phuntmart V."/>
            <person name="Puiu D."/>
            <person name="Shetty J."/>
            <person name="Stajich J.E."/>
            <person name="Tripathy S."/>
            <person name="Wawra S."/>
            <person name="van West P."/>
            <person name="Whitty B.R."/>
            <person name="Coutinho P.M."/>
            <person name="Henrissat B."/>
            <person name="Martin F."/>
            <person name="Thomas P.D."/>
            <person name="Tyler B.M."/>
            <person name="De Vries R.P."/>
            <person name="Kamoun S."/>
            <person name="Yandell M."/>
            <person name="Tisserat N."/>
            <person name="Buell C.R."/>
        </authorList>
    </citation>
    <scope>NUCLEOTIDE SEQUENCE</scope>
    <source>
        <strain evidence="2">DAOM:BR144</strain>
    </source>
</reference>
<dbReference type="EMBL" id="ADOS01001552">
    <property type="status" value="NOT_ANNOTATED_CDS"/>
    <property type="molecule type" value="Genomic_DNA"/>
</dbReference>
<protein>
    <submittedName>
        <fullName evidence="1">Uncharacterized protein</fullName>
    </submittedName>
</protein>
<dbReference type="VEuPathDB" id="FungiDB:PYU1_G014971"/>
<reference evidence="2" key="2">
    <citation type="submission" date="2010-04" db="EMBL/GenBank/DDBJ databases">
        <authorList>
            <person name="Buell R."/>
            <person name="Hamilton J."/>
            <person name="Hostetler J."/>
        </authorList>
    </citation>
    <scope>NUCLEOTIDE SEQUENCE [LARGE SCALE GENOMIC DNA]</scope>
    <source>
        <strain evidence="2">DAOM:BR144</strain>
    </source>
</reference>
<evidence type="ECO:0000313" key="2">
    <source>
        <dbReference type="Proteomes" id="UP000019132"/>
    </source>
</evidence>
<sequence>MFRYLFVKKTYLVKLGYWFKSNRQCTRCKLNGVNIIYFNSLILAQNKCYCERF</sequence>
<accession>K3XCQ3</accession>
<dbReference type="HOGENOM" id="CLU_3072886_0_0_1"/>
<dbReference type="Proteomes" id="UP000019132">
    <property type="component" value="Unassembled WGS sequence"/>
</dbReference>
<dbReference type="InParanoid" id="K3XCQ3"/>
<keyword evidence="2" id="KW-1185">Reference proteome</keyword>
<dbReference type="AlphaFoldDB" id="K3XCQ3"/>
<reference evidence="1" key="3">
    <citation type="submission" date="2015-02" db="UniProtKB">
        <authorList>
            <consortium name="EnsemblProtists"/>
        </authorList>
    </citation>
    <scope>IDENTIFICATION</scope>
    <source>
        <strain evidence="1">DAOM BR144</strain>
    </source>
</reference>
<proteinExistence type="predicted"/>
<name>K3XCQ3_GLOUD</name>